<reference evidence="4" key="1">
    <citation type="submission" date="2020-06" db="EMBL/GenBank/DDBJ databases">
        <title>Draft genomic sequecing of Geomonas sp. Red736.</title>
        <authorList>
            <person name="Itoh H."/>
            <person name="Xu Z.X."/>
            <person name="Ushijima N."/>
            <person name="Masuda Y."/>
            <person name="Shiratori Y."/>
            <person name="Senoo K."/>
        </authorList>
    </citation>
    <scope>NUCLEOTIDE SEQUENCE [LARGE SCALE GENOMIC DNA]</scope>
    <source>
        <strain evidence="4">Red736</strain>
    </source>
</reference>
<dbReference type="GO" id="GO:0020037">
    <property type="term" value="F:heme binding"/>
    <property type="evidence" value="ECO:0007669"/>
    <property type="project" value="InterPro"/>
</dbReference>
<dbReference type="RefSeq" id="WP_183348535.1">
    <property type="nucleotide sequence ID" value="NZ_BLXY01000005.1"/>
</dbReference>
<dbReference type="EMBL" id="CP096574">
    <property type="protein sequence ID" value="UPU35228.1"/>
    <property type="molecule type" value="Genomic_DNA"/>
</dbReference>
<organism evidence="2 4">
    <name type="scientific">Geomonas paludis</name>
    <dbReference type="NCBI Taxonomy" id="2740185"/>
    <lineage>
        <taxon>Bacteria</taxon>
        <taxon>Pseudomonadati</taxon>
        <taxon>Thermodesulfobacteriota</taxon>
        <taxon>Desulfuromonadia</taxon>
        <taxon>Geobacterales</taxon>
        <taxon>Geobacteraceae</taxon>
        <taxon>Geomonas</taxon>
    </lineage>
</organism>
<reference evidence="3" key="3">
    <citation type="submission" date="2022-04" db="EMBL/GenBank/DDBJ databases">
        <authorList>
            <person name="Liu G."/>
        </authorList>
    </citation>
    <scope>NUCLEOTIDE SEQUENCE</scope>
    <source>
        <strain evidence="3">RG22</strain>
    </source>
</reference>
<dbReference type="EMBL" id="BLXY01000005">
    <property type="protein sequence ID" value="GFO64954.1"/>
    <property type="molecule type" value="Genomic_DNA"/>
</dbReference>
<keyword evidence="1" id="KW-0732">Signal</keyword>
<dbReference type="AlphaFoldDB" id="A0A6V8MYN6"/>
<protein>
    <submittedName>
        <fullName evidence="3">Cytochrome C</fullName>
    </submittedName>
</protein>
<keyword evidence="5" id="KW-1185">Reference proteome</keyword>
<evidence type="ECO:0000313" key="2">
    <source>
        <dbReference type="EMBL" id="GFO64954.1"/>
    </source>
</evidence>
<evidence type="ECO:0000256" key="1">
    <source>
        <dbReference type="SAM" id="SignalP"/>
    </source>
</evidence>
<dbReference type="Gene3D" id="1.10.760.10">
    <property type="entry name" value="Cytochrome c-like domain"/>
    <property type="match status" value="1"/>
</dbReference>
<evidence type="ECO:0000313" key="4">
    <source>
        <dbReference type="Proteomes" id="UP000568888"/>
    </source>
</evidence>
<feature type="chain" id="PRO_5027647272" evidence="1">
    <location>
        <begin position="22"/>
        <end position="109"/>
    </location>
</feature>
<evidence type="ECO:0000313" key="3">
    <source>
        <dbReference type="EMBL" id="UPU35228.1"/>
    </source>
</evidence>
<accession>A0A6V8MYN6</accession>
<dbReference type="Proteomes" id="UP000568888">
    <property type="component" value="Unassembled WGS sequence"/>
</dbReference>
<dbReference type="GO" id="GO:0009055">
    <property type="term" value="F:electron transfer activity"/>
    <property type="evidence" value="ECO:0007669"/>
    <property type="project" value="InterPro"/>
</dbReference>
<proteinExistence type="predicted"/>
<name>A0A6V8MYN6_9BACT</name>
<dbReference type="InterPro" id="IPR036909">
    <property type="entry name" value="Cyt_c-like_dom_sf"/>
</dbReference>
<gene>
    <name evidence="2" type="ORF">GMPD_28730</name>
    <name evidence="3" type="ORF">M1B72_17510</name>
</gene>
<dbReference type="Proteomes" id="UP000831485">
    <property type="component" value="Chromosome"/>
</dbReference>
<reference evidence="2" key="2">
    <citation type="journal article" date="2021" name="Int. J. Syst. Evol. Microbiol.">
        <title>Geomonas silvestris sp. nov., Geomonas paludis sp. nov. and Geomonas limicola sp. nov., isolated from terrestrial environments, and emended description of the genus Geomonas.</title>
        <authorList>
            <person name="Itoh H."/>
            <person name="Xu Z."/>
            <person name="Masuda Y."/>
            <person name="Ushijima N."/>
            <person name="Hayakawa C."/>
            <person name="Shiratori Y."/>
            <person name="Senoo K."/>
        </authorList>
    </citation>
    <scope>NUCLEOTIDE SEQUENCE</scope>
    <source>
        <strain evidence="2">Red736</strain>
    </source>
</reference>
<evidence type="ECO:0000313" key="5">
    <source>
        <dbReference type="Proteomes" id="UP000831485"/>
    </source>
</evidence>
<sequence length="109" mass="11736">MRDKIVVALALTALSITSVYAGQEGPKSAPASGKNLGSVTGGTFKEAHLVIDKKCVSCHTAERIENAIAAGKDMQKIQHRMELRGVRLTADEQSVLGIFYKESPLKPKK</sequence>
<feature type="signal peptide" evidence="1">
    <location>
        <begin position="1"/>
        <end position="21"/>
    </location>
</feature>